<comment type="subcellular location">
    <subcellularLocation>
        <location evidence="1">Nucleus</location>
    </subcellularLocation>
</comment>
<evidence type="ECO:0000256" key="10">
    <source>
        <dbReference type="ARBA" id="ARBA00023843"/>
    </source>
</evidence>
<keyword evidence="7" id="KW-0862">Zinc</keyword>
<dbReference type="FunFam" id="3.30.160.60:FF:001954">
    <property type="entry name" value="Zinc finger protein 787"/>
    <property type="match status" value="1"/>
</dbReference>
<dbReference type="Proteomes" id="UP001497623">
    <property type="component" value="Unassembled WGS sequence"/>
</dbReference>
<keyword evidence="3" id="KW-0217">Developmental protein</keyword>
<organism evidence="14 15">
    <name type="scientific">Meganyctiphanes norvegica</name>
    <name type="common">Northern krill</name>
    <name type="synonym">Thysanopoda norvegica</name>
    <dbReference type="NCBI Taxonomy" id="48144"/>
    <lineage>
        <taxon>Eukaryota</taxon>
        <taxon>Metazoa</taxon>
        <taxon>Ecdysozoa</taxon>
        <taxon>Arthropoda</taxon>
        <taxon>Crustacea</taxon>
        <taxon>Multicrustacea</taxon>
        <taxon>Malacostraca</taxon>
        <taxon>Eumalacostraca</taxon>
        <taxon>Eucarida</taxon>
        <taxon>Euphausiacea</taxon>
        <taxon>Euphausiidae</taxon>
        <taxon>Meganyctiphanes</taxon>
    </lineage>
</organism>
<reference evidence="14 15" key="1">
    <citation type="submission" date="2024-05" db="EMBL/GenBank/DDBJ databases">
        <authorList>
            <person name="Wallberg A."/>
        </authorList>
    </citation>
    <scope>NUCLEOTIDE SEQUENCE [LARGE SCALE GENOMIC DNA]</scope>
</reference>
<evidence type="ECO:0000256" key="4">
    <source>
        <dbReference type="ARBA" id="ARBA00022723"/>
    </source>
</evidence>
<dbReference type="PANTHER" id="PTHR23235:SF142">
    <property type="entry name" value="ZINC FINGER PROTEIN 384"/>
    <property type="match status" value="1"/>
</dbReference>
<feature type="non-terminal residue" evidence="14">
    <location>
        <position position="1"/>
    </location>
</feature>
<comment type="function">
    <text evidence="11">Krueppel is a gap class segmentation protein.</text>
</comment>
<evidence type="ECO:0000256" key="7">
    <source>
        <dbReference type="ARBA" id="ARBA00022833"/>
    </source>
</evidence>
<sequence>CNQCNKTFTQKHTLITHMRTHTGEKPYTCSHCDKTFSQTDHLTNHMRTHTGERPYKCSQCDKAFSQKSTLKKHLRIHTGERPYHCSLCEKDFIQKVSLVSHMRIQHKKLNIVNTSERDLSTPKSINHKTSNLKNTIVQGVENIVVESYIEEKESKTSKQFCTDHFSVITHELKEKQMDSKKCDTANVCESTTELKIE</sequence>
<evidence type="ECO:0000256" key="12">
    <source>
        <dbReference type="PROSITE-ProRule" id="PRU00042"/>
    </source>
</evidence>
<evidence type="ECO:0000256" key="6">
    <source>
        <dbReference type="ARBA" id="ARBA00022771"/>
    </source>
</evidence>
<evidence type="ECO:0000313" key="14">
    <source>
        <dbReference type="EMBL" id="CAL4188109.1"/>
    </source>
</evidence>
<dbReference type="InterPro" id="IPR036236">
    <property type="entry name" value="Znf_C2H2_sf"/>
</dbReference>
<evidence type="ECO:0000256" key="5">
    <source>
        <dbReference type="ARBA" id="ARBA00022737"/>
    </source>
</evidence>
<dbReference type="PROSITE" id="PS50157">
    <property type="entry name" value="ZINC_FINGER_C2H2_2"/>
    <property type="match status" value="4"/>
</dbReference>
<feature type="domain" description="C2H2-type" evidence="13">
    <location>
        <begin position="1"/>
        <end position="26"/>
    </location>
</feature>
<dbReference type="Pfam" id="PF13465">
    <property type="entry name" value="zf-H2C2_2"/>
    <property type="match status" value="1"/>
</dbReference>
<evidence type="ECO:0000256" key="8">
    <source>
        <dbReference type="ARBA" id="ARBA00023125"/>
    </source>
</evidence>
<dbReference type="AlphaFoldDB" id="A0AAV2SFW2"/>
<evidence type="ECO:0000256" key="9">
    <source>
        <dbReference type="ARBA" id="ARBA00023242"/>
    </source>
</evidence>
<comment type="similarity">
    <text evidence="2">Belongs to the krueppel C2H2-type zinc-finger protein family.</text>
</comment>
<feature type="domain" description="C2H2-type" evidence="13">
    <location>
        <begin position="55"/>
        <end position="82"/>
    </location>
</feature>
<evidence type="ECO:0000256" key="1">
    <source>
        <dbReference type="ARBA" id="ARBA00004123"/>
    </source>
</evidence>
<dbReference type="FunFam" id="3.30.160.60:FF:001498">
    <property type="entry name" value="Zinc finger protein 404"/>
    <property type="match status" value="1"/>
</dbReference>
<keyword evidence="15" id="KW-1185">Reference proteome</keyword>
<evidence type="ECO:0000259" key="13">
    <source>
        <dbReference type="PROSITE" id="PS50157"/>
    </source>
</evidence>
<keyword evidence="6 12" id="KW-0863">Zinc-finger</keyword>
<dbReference type="FunFam" id="3.30.160.60:FF:001158">
    <property type="entry name" value="zinc finger protein 22"/>
    <property type="match status" value="1"/>
</dbReference>
<dbReference type="InterPro" id="IPR013087">
    <property type="entry name" value="Znf_C2H2_type"/>
</dbReference>
<dbReference type="Pfam" id="PF00096">
    <property type="entry name" value="zf-C2H2"/>
    <property type="match status" value="2"/>
</dbReference>
<proteinExistence type="inferred from homology"/>
<dbReference type="SUPFAM" id="SSF57667">
    <property type="entry name" value="beta-beta-alpha zinc fingers"/>
    <property type="match status" value="2"/>
</dbReference>
<dbReference type="GO" id="GO:0008270">
    <property type="term" value="F:zinc ion binding"/>
    <property type="evidence" value="ECO:0007669"/>
    <property type="project" value="UniProtKB-KW"/>
</dbReference>
<dbReference type="GO" id="GO:0005634">
    <property type="term" value="C:nucleus"/>
    <property type="evidence" value="ECO:0007669"/>
    <property type="project" value="UniProtKB-SubCell"/>
</dbReference>
<comment type="caution">
    <text evidence="14">The sequence shown here is derived from an EMBL/GenBank/DDBJ whole genome shotgun (WGS) entry which is preliminary data.</text>
</comment>
<dbReference type="FunFam" id="3.30.160.60:FF:000358">
    <property type="entry name" value="zinc finger protein 24"/>
    <property type="match status" value="1"/>
</dbReference>
<evidence type="ECO:0000256" key="11">
    <source>
        <dbReference type="ARBA" id="ARBA00053345"/>
    </source>
</evidence>
<dbReference type="GO" id="GO:0035282">
    <property type="term" value="P:segmentation"/>
    <property type="evidence" value="ECO:0007669"/>
    <property type="project" value="UniProtKB-KW"/>
</dbReference>
<name>A0AAV2SFW2_MEGNR</name>
<feature type="domain" description="C2H2-type" evidence="13">
    <location>
        <begin position="27"/>
        <end position="54"/>
    </location>
</feature>
<evidence type="ECO:0000256" key="2">
    <source>
        <dbReference type="ARBA" id="ARBA00006991"/>
    </source>
</evidence>
<dbReference type="PANTHER" id="PTHR23235">
    <property type="entry name" value="KRUEPPEL-LIKE TRANSCRIPTION FACTOR"/>
    <property type="match status" value="1"/>
</dbReference>
<evidence type="ECO:0000313" key="15">
    <source>
        <dbReference type="Proteomes" id="UP001497623"/>
    </source>
</evidence>
<dbReference type="GO" id="GO:0000978">
    <property type="term" value="F:RNA polymerase II cis-regulatory region sequence-specific DNA binding"/>
    <property type="evidence" value="ECO:0007669"/>
    <property type="project" value="TreeGrafter"/>
</dbReference>
<dbReference type="PROSITE" id="PS00028">
    <property type="entry name" value="ZINC_FINGER_C2H2_1"/>
    <property type="match status" value="4"/>
</dbReference>
<keyword evidence="4" id="KW-0479">Metal-binding</keyword>
<keyword evidence="9" id="KW-0539">Nucleus</keyword>
<protein>
    <recommendedName>
        <fullName evidence="10">Protein krueppel</fullName>
    </recommendedName>
</protein>
<dbReference type="Gene3D" id="3.30.160.60">
    <property type="entry name" value="Classic Zinc Finger"/>
    <property type="match status" value="4"/>
</dbReference>
<feature type="domain" description="C2H2-type" evidence="13">
    <location>
        <begin position="83"/>
        <end position="106"/>
    </location>
</feature>
<gene>
    <name evidence="14" type="ORF">MNOR_LOCUS36258</name>
</gene>
<keyword evidence="8" id="KW-0238">DNA-binding</keyword>
<keyword evidence="3" id="KW-0302">Gap protein</keyword>
<evidence type="ECO:0000256" key="3">
    <source>
        <dbReference type="ARBA" id="ARBA00022492"/>
    </source>
</evidence>
<keyword evidence="5" id="KW-0677">Repeat</keyword>
<dbReference type="EMBL" id="CAXKWB010064778">
    <property type="protein sequence ID" value="CAL4188109.1"/>
    <property type="molecule type" value="Genomic_DNA"/>
</dbReference>
<dbReference type="SMART" id="SM00355">
    <property type="entry name" value="ZnF_C2H2"/>
    <property type="match status" value="4"/>
</dbReference>
<accession>A0AAV2SFW2</accession>
<feature type="non-terminal residue" evidence="14">
    <location>
        <position position="197"/>
    </location>
</feature>
<dbReference type="GO" id="GO:0000981">
    <property type="term" value="F:DNA-binding transcription factor activity, RNA polymerase II-specific"/>
    <property type="evidence" value="ECO:0007669"/>
    <property type="project" value="TreeGrafter"/>
</dbReference>